<gene>
    <name evidence="3" type="ORF">H4Q32_011121</name>
</gene>
<dbReference type="Pfam" id="PF25468">
    <property type="entry name" value="HEAT_HEATR5A"/>
    <property type="match status" value="1"/>
</dbReference>
<evidence type="ECO:0000256" key="1">
    <source>
        <dbReference type="ARBA" id="ARBA00008304"/>
    </source>
</evidence>
<reference evidence="3 4" key="1">
    <citation type="submission" date="2022-01" db="EMBL/GenBank/DDBJ databases">
        <title>A high-quality chromosome-level genome assembly of rohu carp, Labeo rohita.</title>
        <authorList>
            <person name="Arick M.A. II"/>
            <person name="Hsu C.-Y."/>
            <person name="Magbanua Z."/>
            <person name="Pechanova O."/>
            <person name="Grover C."/>
            <person name="Miller E."/>
            <person name="Thrash A."/>
            <person name="Ezzel L."/>
            <person name="Alam S."/>
            <person name="Benzie J."/>
            <person name="Hamilton M."/>
            <person name="Karsi A."/>
            <person name="Lawrence M.L."/>
            <person name="Peterson D.G."/>
        </authorList>
    </citation>
    <scope>NUCLEOTIDE SEQUENCE [LARGE SCALE GENOMIC DNA]</scope>
    <source>
        <strain evidence="4">BAU-BD-2019</strain>
        <tissue evidence="3">Blood</tissue>
    </source>
</reference>
<dbReference type="InterPro" id="IPR011989">
    <property type="entry name" value="ARM-like"/>
</dbReference>
<evidence type="ECO:0000313" key="3">
    <source>
        <dbReference type="EMBL" id="KAI2654403.1"/>
    </source>
</evidence>
<accession>A0ABQ8LXM7</accession>
<dbReference type="InterPro" id="IPR040108">
    <property type="entry name" value="Laa1/Sip1/HEATR5"/>
</dbReference>
<dbReference type="PANTHER" id="PTHR21663">
    <property type="entry name" value="HYPOTHETICAL HEAT DOMAIN-CONTAINING"/>
    <property type="match status" value="1"/>
</dbReference>
<proteinExistence type="inferred from homology"/>
<dbReference type="Pfam" id="PF20210">
    <property type="entry name" value="Laa1_Sip1_HTR5"/>
    <property type="match status" value="1"/>
</dbReference>
<dbReference type="PANTHER" id="PTHR21663:SF1">
    <property type="entry name" value="HEAT REPEAT-CONTAINING PROTEIN 5A"/>
    <property type="match status" value="1"/>
</dbReference>
<dbReference type="InterPro" id="IPR046837">
    <property type="entry name" value="Laa1/Sip1/HEATR5-like_HEAT"/>
</dbReference>
<sequence length="2183" mass="237223">MSENWEDGGVWNVRGAAVRSQVKSRRGRRDRKMEQAHSLLLNEEACNQLREHQRAEFVFEWLRFLKKLLPATDRADVKQNQKRLVEQLTAVLTSSPGPPTRLLLAQCLALVYRVGDSLTSSLTVDRCNDIIRIKDDSPSFLPTRLAAVACLGVLYEQLGRLLINSFKETVANLLKAMKSAESQGRCEIMLCIERILKGLGVSAVSCHRDIYKAARMCLTDRSMAVRCAAAKCLLELQREAVFLWSTELENVATLCFRAFEGSNYDVRVGISKLLGTLLASALEPRQAIAPRPGSKRNSLEEVMELLSSGFLRGGAGFLRASGDMLKGTSSVSRDVRVGITQTCVVFVSILGGAWLETHFSCLLALLMEWVSHARAMQYPADAVSCRCCVSFILRATLGTLLGEKAQIAAAKEICQLISKQKRVVDAALHEGNMETRVSPAEVTASQHVLVCALLELGSLLQDLSSTAAPLLQDTSIGMLDTVISVLLHPSPSARLAAAWCLRCVAVGMPAQVAVLLDRCAERLNALKSCPEAVAGYSAAVAALLGAVQLCPLGISHSKGKGMRLLIYIYLSMFTQIIRDPASLTAEVVMTLAEDLLRSAAQNSRISIQRTQGGWLLLSALSTLGPTVMEHHLPRLLLLWKCAFPLSVKDMENELRRGDSFTWQVTLEGRAGALCAMKSLVVHCKDLLTDDVISRLLPLLSCAVALLNQLPSIIKSYGNQIKNAATVFRLRVYEILTMLQPKTYEESFGTVLKQLLNDLTGPEITACAELNLLPSLCYSQDLALLGPGLQDVDQHYVEEQLHGGSSGGGTLEYDPFTIFEKAQEVPTPLPPASALTAAAVQLFGGIFPHLGVQQRAQILEQFCEFVRQLKGARQQTVHIHVVAAFCCTLKCLASSRKELGPEEVQRPALSLLLGALEGSNPLLRCMAAEGLARLVHVLNDPNFTVSITLLSFEKLKTARDAITRTGHALALSAVYRYLSGISSSQFLSACVGVLFTLSQDSTSPEVQMWALHALSMVVDLAGPLYHSHLEASFSLVLRLLLSTPHTHVEVQQSLGRCLNALITSMGPDLQGEGAGVCAVRTSCLVGCAVMQDSQDCLVQAQAISCLQQLHMFAPRFVNLASLVPSLCASNADHPHSAHDIHIHSCGLMPIQAISFITESFSPLRSLPLPHTINLCSSYLSLRRAVVACLRQLAQKEAVEVSEHAVALVKELPRRDNTQLDVTIKEVGLEGALFSLLDRESDPCLCRDIQETLVHMMSSGAESNLAHWLKLCKDVLSASADSAAAAAVETQQEEDGDRYDDSSVFHAKSESSGPFNNLRWSTRVFSMECVCRIIAQCENRDPAHFNMALAQEQRLHESADFLVLHLADLIRMAFMAATDHSDQLRLAGLQTLLVIIRKFSSVPEPEFPGHVILEQYQANVGAALRPAFHVDAPPNVTAKACQVCSAWIASGVISDLRDLRRVHQLLASSLAKVQVGRDVASQLYNESTFTMETLAVLKAWAEVYITAVQGSRQRESPGSHLQQQSDEAGTAGPAGAGLLKLVQTDLATLSRLWLAALQDHALLTLPSQYSSHLPSTGGSFYTAETVEQARPHYYSAWATVLHATALWLNSTGFIVVDEGPANLSRPVTPTSMGQSTSLSSVKSPEDVNTDRLHLILGISVEYLCSPHSGDQMENINSCLQALQALLEVPWPRSKVGNDQALSVELLSVLHRLIVTRESPSIQLAVLELVQLIVCAAQEHVKEKRHSAEVDDGAAEKETVPEFGEGRDTGGLVPGKSLVFGALELCLCTLVRKLPQLSPKLAGSPTGRGGQTCFLSNTDCRLVTSALAILSELPSICSPEGSVSVLPTVLYLLLGVLREAVKGSVGAESGQLVPGILQALRTVLTSPMSRAEKSRGAWTELLQCALHTLLESWNTAQSHMPFVECVEEFIRKMRIPLFALTLPCTSQKPPEKCEKHSVFSGMFWTDKMEPGVDEVTMLTSLTIFLLYASAEVSTVEPLQTRCIQAFRASLESKDPVVLSKSYQLLVSLFQGPAPVARPFILALGGRLVSQLEEVEKSRPQGPAELQAVQDAIRALEALVFAADETHRPQLVAVLLPILISLLLDENALASAPAASRSLHESALRDLMRIGPQHSAVFKALMASAPHMKARLEAAVKGNQESVNTKAQAPRVISKNTPSIQLKINFL</sequence>
<keyword evidence="4" id="KW-1185">Reference proteome</keyword>
<comment type="caution">
    <text evidence="3">The sequence shown here is derived from an EMBL/GenBank/DDBJ whole genome shotgun (WGS) entry which is preliminary data.</text>
</comment>
<organism evidence="3 4">
    <name type="scientific">Labeo rohita</name>
    <name type="common">Indian major carp</name>
    <name type="synonym">Cyprinus rohita</name>
    <dbReference type="NCBI Taxonomy" id="84645"/>
    <lineage>
        <taxon>Eukaryota</taxon>
        <taxon>Metazoa</taxon>
        <taxon>Chordata</taxon>
        <taxon>Craniata</taxon>
        <taxon>Vertebrata</taxon>
        <taxon>Euteleostomi</taxon>
        <taxon>Actinopterygii</taxon>
        <taxon>Neopterygii</taxon>
        <taxon>Teleostei</taxon>
        <taxon>Ostariophysi</taxon>
        <taxon>Cypriniformes</taxon>
        <taxon>Cyprinidae</taxon>
        <taxon>Labeoninae</taxon>
        <taxon>Labeonini</taxon>
        <taxon>Labeo</taxon>
    </lineage>
</organism>
<dbReference type="Gene3D" id="1.25.10.10">
    <property type="entry name" value="Leucine-rich Repeat Variant"/>
    <property type="match status" value="2"/>
</dbReference>
<dbReference type="InterPro" id="IPR016024">
    <property type="entry name" value="ARM-type_fold"/>
</dbReference>
<dbReference type="EMBL" id="JACTAM010000017">
    <property type="protein sequence ID" value="KAI2654403.1"/>
    <property type="molecule type" value="Genomic_DNA"/>
</dbReference>
<comment type="similarity">
    <text evidence="1">Belongs to the HEATR5 family.</text>
</comment>
<name>A0ABQ8LXM7_LABRO</name>
<dbReference type="Proteomes" id="UP000830375">
    <property type="component" value="Unassembled WGS sequence"/>
</dbReference>
<evidence type="ECO:0000313" key="4">
    <source>
        <dbReference type="Proteomes" id="UP000830375"/>
    </source>
</evidence>
<evidence type="ECO:0000256" key="2">
    <source>
        <dbReference type="SAM" id="MobiDB-lite"/>
    </source>
</evidence>
<protein>
    <submittedName>
        <fullName evidence="3">HEAT repeat-containing protein 5A</fullName>
    </submittedName>
</protein>
<feature type="region of interest" description="Disordered" evidence="2">
    <location>
        <begin position="1743"/>
        <end position="1765"/>
    </location>
</feature>
<dbReference type="SUPFAM" id="SSF48371">
    <property type="entry name" value="ARM repeat"/>
    <property type="match status" value="2"/>
</dbReference>